<comment type="catalytic activity">
    <reaction evidence="1">
        <text>L-glutamyl-[protein] + S-adenosyl-L-methionine = [protein]-L-glutamate 5-O-methyl ester + S-adenosyl-L-homocysteine</text>
        <dbReference type="Rhea" id="RHEA:24452"/>
        <dbReference type="Rhea" id="RHEA-COMP:10208"/>
        <dbReference type="Rhea" id="RHEA-COMP:10311"/>
        <dbReference type="ChEBI" id="CHEBI:29973"/>
        <dbReference type="ChEBI" id="CHEBI:57856"/>
        <dbReference type="ChEBI" id="CHEBI:59789"/>
        <dbReference type="ChEBI" id="CHEBI:82795"/>
        <dbReference type="EC" id="2.1.1.80"/>
    </reaction>
</comment>
<dbReference type="AlphaFoldDB" id="A0AB39HKX7"/>
<keyword evidence="4" id="KW-0808">Transferase</keyword>
<keyword evidence="3" id="KW-0489">Methyltransferase</keyword>
<evidence type="ECO:0000256" key="5">
    <source>
        <dbReference type="ARBA" id="ARBA00022691"/>
    </source>
</evidence>
<dbReference type="PRINTS" id="PR00996">
    <property type="entry name" value="CHERMTFRASE"/>
</dbReference>
<evidence type="ECO:0000256" key="4">
    <source>
        <dbReference type="ARBA" id="ARBA00022679"/>
    </source>
</evidence>
<dbReference type="InterPro" id="IPR022641">
    <property type="entry name" value="CheR_N"/>
</dbReference>
<evidence type="ECO:0000259" key="6">
    <source>
        <dbReference type="PROSITE" id="PS50123"/>
    </source>
</evidence>
<evidence type="ECO:0000256" key="2">
    <source>
        <dbReference type="ARBA" id="ARBA00012534"/>
    </source>
</evidence>
<evidence type="ECO:0000256" key="3">
    <source>
        <dbReference type="ARBA" id="ARBA00022603"/>
    </source>
</evidence>
<dbReference type="Pfam" id="PF03705">
    <property type="entry name" value="CheR_N"/>
    <property type="match status" value="1"/>
</dbReference>
<dbReference type="SUPFAM" id="SSF47757">
    <property type="entry name" value="Chemotaxis receptor methyltransferase CheR, N-terminal domain"/>
    <property type="match status" value="1"/>
</dbReference>
<dbReference type="InterPro" id="IPR029063">
    <property type="entry name" value="SAM-dependent_MTases_sf"/>
</dbReference>
<accession>A0AB39HKX7</accession>
<protein>
    <recommendedName>
        <fullName evidence="2">protein-glutamate O-methyltransferase</fullName>
        <ecNumber evidence="2">2.1.1.80</ecNumber>
    </recommendedName>
</protein>
<dbReference type="PANTHER" id="PTHR24422:SF19">
    <property type="entry name" value="CHEMOTAXIS PROTEIN METHYLTRANSFERASE"/>
    <property type="match status" value="1"/>
</dbReference>
<dbReference type="EC" id="2.1.1.80" evidence="2"/>
<sequence>MTNDYKQFTQQIHTKIGINLNLYKESQMKRRLDALRIKRGFQNYDSYFQALNKDVKLLKEFTDRITINVSEFYRNPKRWETLQHKVLPYLMTDRKKLTIWSAACSTGEEPYSLAILLTKYFPEITFEIIATDLDDIVLRKAKQGIYQESALNDLPSELKREFFIEKHGLFHIDSILKRNITFKQHNLLADHYPRNMDLIVCRNVLIYFTDEAKKQVYRNFANALRKNGILFVGSTEQIFNPAQFNFSIFDSFFYEKTR</sequence>
<name>A0AB39HKX7_9BACI</name>
<dbReference type="EMBL" id="CP162599">
    <property type="protein sequence ID" value="XDK31230.1"/>
    <property type="molecule type" value="Genomic_DNA"/>
</dbReference>
<dbReference type="GO" id="GO:0008983">
    <property type="term" value="F:protein-glutamate O-methyltransferase activity"/>
    <property type="evidence" value="ECO:0007669"/>
    <property type="project" value="UniProtKB-EC"/>
</dbReference>
<evidence type="ECO:0000313" key="7">
    <source>
        <dbReference type="EMBL" id="XDK31230.1"/>
    </source>
</evidence>
<dbReference type="Gene3D" id="3.40.50.150">
    <property type="entry name" value="Vaccinia Virus protein VP39"/>
    <property type="match status" value="1"/>
</dbReference>
<dbReference type="SUPFAM" id="SSF53335">
    <property type="entry name" value="S-adenosyl-L-methionine-dependent methyltransferases"/>
    <property type="match status" value="1"/>
</dbReference>
<proteinExistence type="predicted"/>
<reference evidence="7" key="1">
    <citation type="submission" date="2024-07" db="EMBL/GenBank/DDBJ databases">
        <title>Halotolerant mesophilic bacterium Ornithinibacillus sp. 4-3, sp. nov., isolated from soil.</title>
        <authorList>
            <person name="Sidarenka A.V."/>
            <person name="Guliayeva D.E."/>
            <person name="Leanovich S.I."/>
            <person name="Hileuskaya K.S."/>
            <person name="Akhremchuk A.E."/>
            <person name="Sikolenko M.A."/>
            <person name="Valentovich L.N."/>
        </authorList>
    </citation>
    <scope>NUCLEOTIDE SEQUENCE</scope>
    <source>
        <strain evidence="7">4-3</strain>
    </source>
</reference>
<keyword evidence="5" id="KW-0949">S-adenosyl-L-methionine</keyword>
<dbReference type="Pfam" id="PF01739">
    <property type="entry name" value="CheR"/>
    <property type="match status" value="1"/>
</dbReference>
<dbReference type="PANTHER" id="PTHR24422">
    <property type="entry name" value="CHEMOTAXIS PROTEIN METHYLTRANSFERASE"/>
    <property type="match status" value="1"/>
</dbReference>
<dbReference type="Gene3D" id="1.10.155.10">
    <property type="entry name" value="Chemotaxis receptor methyltransferase CheR, N-terminal domain"/>
    <property type="match status" value="1"/>
</dbReference>
<dbReference type="InterPro" id="IPR022642">
    <property type="entry name" value="CheR_C"/>
</dbReference>
<gene>
    <name evidence="7" type="ORF">AB4Y30_09270</name>
</gene>
<dbReference type="SMART" id="SM00138">
    <property type="entry name" value="MeTrc"/>
    <property type="match status" value="1"/>
</dbReference>
<dbReference type="InterPro" id="IPR050903">
    <property type="entry name" value="Bact_Chemotaxis_MeTrfase"/>
</dbReference>
<dbReference type="InterPro" id="IPR036804">
    <property type="entry name" value="CheR_N_sf"/>
</dbReference>
<dbReference type="GO" id="GO:0032259">
    <property type="term" value="P:methylation"/>
    <property type="evidence" value="ECO:0007669"/>
    <property type="project" value="UniProtKB-KW"/>
</dbReference>
<evidence type="ECO:0000256" key="1">
    <source>
        <dbReference type="ARBA" id="ARBA00001541"/>
    </source>
</evidence>
<feature type="domain" description="CheR-type methyltransferase" evidence="6">
    <location>
        <begin position="1"/>
        <end position="258"/>
    </location>
</feature>
<dbReference type="InterPro" id="IPR000780">
    <property type="entry name" value="CheR_MeTrfase"/>
</dbReference>
<dbReference type="PROSITE" id="PS50123">
    <property type="entry name" value="CHER"/>
    <property type="match status" value="1"/>
</dbReference>
<dbReference type="RefSeq" id="WP_368651958.1">
    <property type="nucleotide sequence ID" value="NZ_CP162599.1"/>
</dbReference>
<organism evidence="7">
    <name type="scientific">Ornithinibacillus sp. 4-3</name>
    <dbReference type="NCBI Taxonomy" id="3231488"/>
    <lineage>
        <taxon>Bacteria</taxon>
        <taxon>Bacillati</taxon>
        <taxon>Bacillota</taxon>
        <taxon>Bacilli</taxon>
        <taxon>Bacillales</taxon>
        <taxon>Bacillaceae</taxon>
        <taxon>Ornithinibacillus</taxon>
    </lineage>
</organism>